<dbReference type="SUPFAM" id="SSF63411">
    <property type="entry name" value="LuxS/MPP-like metallohydrolase"/>
    <property type="match status" value="4"/>
</dbReference>
<evidence type="ECO:0000259" key="9">
    <source>
        <dbReference type="Pfam" id="PF00675"/>
    </source>
</evidence>
<proteinExistence type="inferred from homology"/>
<keyword evidence="6" id="KW-0482">Metalloprotease</keyword>
<keyword evidence="2" id="KW-0645">Protease</keyword>
<evidence type="ECO:0000256" key="8">
    <source>
        <dbReference type="SAM" id="MobiDB-lite"/>
    </source>
</evidence>
<evidence type="ECO:0000259" key="11">
    <source>
        <dbReference type="Pfam" id="PF16187"/>
    </source>
</evidence>
<evidence type="ECO:0000256" key="4">
    <source>
        <dbReference type="ARBA" id="ARBA00022801"/>
    </source>
</evidence>
<dbReference type="GO" id="GO:0006508">
    <property type="term" value="P:proteolysis"/>
    <property type="evidence" value="ECO:0007669"/>
    <property type="project" value="UniProtKB-KW"/>
</dbReference>
<feature type="compositionally biased region" description="Acidic residues" evidence="8">
    <location>
        <begin position="140"/>
        <end position="158"/>
    </location>
</feature>
<dbReference type="InterPro" id="IPR011249">
    <property type="entry name" value="Metalloenz_LuxS/M16"/>
</dbReference>
<evidence type="ECO:0000256" key="6">
    <source>
        <dbReference type="ARBA" id="ARBA00023049"/>
    </source>
</evidence>
<dbReference type="Gene3D" id="3.30.830.10">
    <property type="entry name" value="Metalloenzyme, LuxS/M16 peptidase-like"/>
    <property type="match status" value="4"/>
</dbReference>
<dbReference type="FunFam" id="3.30.830.10:FF:000005">
    <property type="entry name" value="nardilysin isoform X1"/>
    <property type="match status" value="1"/>
</dbReference>
<feature type="domain" description="Peptidase M16 N-terminal" evidence="9">
    <location>
        <begin position="161"/>
        <end position="271"/>
    </location>
</feature>
<dbReference type="EMBL" id="GFDL01010583">
    <property type="protein sequence ID" value="JAV24462.1"/>
    <property type="molecule type" value="Transcribed_RNA"/>
</dbReference>
<reference evidence="12" key="1">
    <citation type="submission" date="2017-01" db="EMBL/GenBank/DDBJ databases">
        <title>A deep insight into the sialotranscriptome of adult male and female Cluex tarsalis mosquitoes.</title>
        <authorList>
            <person name="Ribeiro J.M."/>
            <person name="Moreira F."/>
            <person name="Bernard K.A."/>
            <person name="Calvo E."/>
        </authorList>
    </citation>
    <scope>NUCLEOTIDE SEQUENCE</scope>
    <source>
        <strain evidence="12">Kern County</strain>
        <tissue evidence="12">Salivary glands</tissue>
    </source>
</reference>
<dbReference type="GO" id="GO:0004222">
    <property type="term" value="F:metalloendopeptidase activity"/>
    <property type="evidence" value="ECO:0007669"/>
    <property type="project" value="InterPro"/>
</dbReference>
<dbReference type="PANTHER" id="PTHR43690:SF18">
    <property type="entry name" value="INSULIN-DEGRADING ENZYME-RELATED"/>
    <property type="match status" value="1"/>
</dbReference>
<feature type="domain" description="Peptidase M16 middle/third" evidence="11">
    <location>
        <begin position="505"/>
        <end position="792"/>
    </location>
</feature>
<protein>
    <submittedName>
        <fullName evidence="12">Putative metalloendopeptidase</fullName>
    </submittedName>
</protein>
<dbReference type="InterPro" id="IPR001431">
    <property type="entry name" value="Pept_M16_Zn_BS"/>
</dbReference>
<evidence type="ECO:0000256" key="1">
    <source>
        <dbReference type="ARBA" id="ARBA00007261"/>
    </source>
</evidence>
<evidence type="ECO:0000256" key="3">
    <source>
        <dbReference type="ARBA" id="ARBA00022723"/>
    </source>
</evidence>
<dbReference type="AlphaFoldDB" id="A0A1Q3FAB8"/>
<keyword evidence="3" id="KW-0479">Metal-binding</keyword>
<organism evidence="12">
    <name type="scientific">Culex tarsalis</name>
    <name type="common">Encephalitis mosquito</name>
    <dbReference type="NCBI Taxonomy" id="7177"/>
    <lineage>
        <taxon>Eukaryota</taxon>
        <taxon>Metazoa</taxon>
        <taxon>Ecdysozoa</taxon>
        <taxon>Arthropoda</taxon>
        <taxon>Hexapoda</taxon>
        <taxon>Insecta</taxon>
        <taxon>Pterygota</taxon>
        <taxon>Neoptera</taxon>
        <taxon>Endopterygota</taxon>
        <taxon>Diptera</taxon>
        <taxon>Nematocera</taxon>
        <taxon>Culicoidea</taxon>
        <taxon>Culicidae</taxon>
        <taxon>Culicinae</taxon>
        <taxon>Culicini</taxon>
        <taxon>Culex</taxon>
        <taxon>Culex</taxon>
    </lineage>
</organism>
<evidence type="ECO:0000259" key="10">
    <source>
        <dbReference type="Pfam" id="PF05193"/>
    </source>
</evidence>
<evidence type="ECO:0000313" key="12">
    <source>
        <dbReference type="EMBL" id="JAV24462.1"/>
    </source>
</evidence>
<dbReference type="GO" id="GO:0046872">
    <property type="term" value="F:metal ion binding"/>
    <property type="evidence" value="ECO:0007669"/>
    <property type="project" value="UniProtKB-KW"/>
</dbReference>
<evidence type="ECO:0000256" key="2">
    <source>
        <dbReference type="ARBA" id="ARBA00022670"/>
    </source>
</evidence>
<dbReference type="PANTHER" id="PTHR43690">
    <property type="entry name" value="NARDILYSIN"/>
    <property type="match status" value="1"/>
</dbReference>
<dbReference type="InterPro" id="IPR011765">
    <property type="entry name" value="Pept_M16_N"/>
</dbReference>
<feature type="domain" description="Peptidase M16 C-terminal" evidence="10">
    <location>
        <begin position="314"/>
        <end position="499"/>
    </location>
</feature>
<feature type="region of interest" description="Disordered" evidence="8">
    <location>
        <begin position="104"/>
        <end position="158"/>
    </location>
</feature>
<sequence>MIACLTVFARHGYSRTTTRAAAATTSQLGPTLMTRKRALSPGSKLVSSSNSLLKKMPAREEVIAGESGPGAIRYLDTPDKSFSDRKQYRSIILPNGFHALLISDPTERSRSPAPASNRTVDESQSEDDGASVTSATNELSESEDDDESGSEAGADGEGEGEKLAAAALCIGVGSFSDPKSVQGLAHFLEHMIFMGSKKYPTENEYDSYISKCGGFDNAVTDLEETTFYFEIDEEYLDGALDRFSNLFTEPLMLRDSICRERDAVESEFQTNINSFSSMREQLMGSLGQDEHPCSSFSWGNLRTLKDNVTEDELYDILHKFQKRHYSAHRMHFAVQARMSLDELEDLTVRYFSNIPSNNLPGDDFSSFNERNAFRPDFYSKVFFVRPKSNICRLDVTWCLPPSVKDFKVKPVDYMAYLLGYEGKGSLTSYLRNRTLALDVQTGASYGFEKNSLYTLFSVSVIMTDKGLDNIEEILTAIYSYMRLLKQTGPVEWLFKELQDIEATSFRYRKEKEASDNVEELVVNMRYYPSKDIITGSELYYEYDANEIQQVIDNLNKPTFNIMVSSSKPYKGITYDKKEKWFGTEYAEKEIPSEWQALWDNAAPIPELKLQERNPYISTDFTIFATQDDPETATHIPTFPEKLLEDRVCELWFRQDAKFNLPMTLMYFYFISPLPMQSQKSATLTSLYASMLKFQIAEDLYPAYVAGLNYEVYAAEKGIVLKVDGYNEKLPIIVDEITKAMKYFDKNMSADVFNVIKKKLAKTYYNEIIKASKLNRDVRLKVVQEIYWTTVERFYVLKNLTIEDLGEFSRKYFEQVKIQTLIQGNTKKQDALNVMQNVLQNLKSGEIQNVSLIESKARQIPVGNNYLTVKSFRENDANTVTTNFYQAGPVTPTLNSRLELLVMLIEEPLFDMLRTKEQLGYDVSITIRDNFGILGYSITIHSQEDKFTYQHIDQRIEDFNVKFVQLLEEMPEADFQLVKRSLLKRKQIVDTELKNEMNRNWAEITTQEYIFNRNKLEMQHIEELSKQEIMDFYKQLHDNQSRRKMSVQVVGCSDKSIPCSRKSADEEQADGGEDEDLDREFMIHYLETDEPERNYITDIESFGRTLLVYPVTKIQF</sequence>
<feature type="domain" description="Peptidase M16 C-terminal" evidence="10">
    <location>
        <begin position="798"/>
        <end position="981"/>
    </location>
</feature>
<dbReference type="Pfam" id="PF05193">
    <property type="entry name" value="Peptidase_M16_C"/>
    <property type="match status" value="2"/>
</dbReference>
<dbReference type="Pfam" id="PF00675">
    <property type="entry name" value="Peptidase_M16"/>
    <property type="match status" value="1"/>
</dbReference>
<comment type="similarity">
    <text evidence="1 7">Belongs to the peptidase M16 family.</text>
</comment>
<dbReference type="InterPro" id="IPR032632">
    <property type="entry name" value="Peptidase_M16_M"/>
</dbReference>
<dbReference type="InterPro" id="IPR007863">
    <property type="entry name" value="Peptidase_M16_C"/>
</dbReference>
<keyword evidence="4" id="KW-0378">Hydrolase</keyword>
<evidence type="ECO:0000256" key="5">
    <source>
        <dbReference type="ARBA" id="ARBA00022833"/>
    </source>
</evidence>
<dbReference type="InterPro" id="IPR050626">
    <property type="entry name" value="Peptidase_M16"/>
</dbReference>
<dbReference type="Pfam" id="PF16187">
    <property type="entry name" value="Peptidase_M16_M"/>
    <property type="match status" value="1"/>
</dbReference>
<accession>A0A1Q3FAB8</accession>
<dbReference type="PROSITE" id="PS00143">
    <property type="entry name" value="INSULINASE"/>
    <property type="match status" value="1"/>
</dbReference>
<name>A0A1Q3FAB8_CULTA</name>
<keyword evidence="5" id="KW-0862">Zinc</keyword>
<evidence type="ECO:0000256" key="7">
    <source>
        <dbReference type="RuleBase" id="RU004447"/>
    </source>
</evidence>